<evidence type="ECO:0000259" key="2">
    <source>
        <dbReference type="Pfam" id="PF20269"/>
    </source>
</evidence>
<feature type="domain" description="CASPASE and TPR Repeat-Associated C-terminal" evidence="3">
    <location>
        <begin position="209"/>
        <end position="326"/>
    </location>
</feature>
<dbReference type="Pfam" id="PF20269">
    <property type="entry name" value="CATRA-N"/>
    <property type="match status" value="1"/>
</dbReference>
<proteinExistence type="predicted"/>
<reference evidence="4 5" key="1">
    <citation type="submission" date="2018-05" db="EMBL/GenBank/DDBJ databases">
        <title>Evolution of GPA BGCs.</title>
        <authorList>
            <person name="Waglechner N."/>
            <person name="Wright G.D."/>
        </authorList>
    </citation>
    <scope>NUCLEOTIDE SEQUENCE [LARGE SCALE GENOMIC DNA]</scope>
    <source>
        <strain evidence="4 5">DSM 5908</strain>
    </source>
</reference>
<name>A0A428WI50_AMYBA</name>
<evidence type="ECO:0008006" key="6">
    <source>
        <dbReference type="Google" id="ProtNLM"/>
    </source>
</evidence>
<feature type="compositionally biased region" description="Low complexity" evidence="1">
    <location>
        <begin position="48"/>
        <end position="60"/>
    </location>
</feature>
<sequence>MTAVPPELVEPELVVHAFAPLTGPSVAAAYDQLGRVWTRCRSLLGTTEPLPVPGLPTGLPERPPEPGNAENAVAGQENPGGDRQAIVRRVQDVLVFSLVFTGPGAGWRQAGRRWATLAAGSTGDLLGTCLLHQAKHVDEVASPAELAAALDGWAECPEPGERRPGGFTVWDFSPPFDAPIEQRLVVLAPAGRDAELSAWTWSRGDVVLPPLPRYLAQVAKIRYQSRVWQAGQDRVEELRTRLDEAVEALGADPGQRAGLDELARDRAQAAIAATRLRDMARTVEICAANLTTVLGSPLAADLRRTTWLADRLADSASYVDNALRRAEQVVQAVAAVPAASPAPAKRAGTLTVRLGYALDIVGFSKRPAPRREALQRRLAALSEEVLADLGVPPEETDHQGTGDGLIVFLPDGCPVHEALPRLLNSWHTRLAADNARHAERLRLRLAVAIGPFGLAALGFRGQTVIEVNRLLDSELLRGTLAERDDLGLAALVSDQLYGYVVGDGYPGLDPGQFHRHDVTVKSFSAQAWLWTAG</sequence>
<evidence type="ECO:0000259" key="3">
    <source>
        <dbReference type="Pfam" id="PF20270"/>
    </source>
</evidence>
<dbReference type="Pfam" id="PF20270">
    <property type="entry name" value="CATRA-C"/>
    <property type="match status" value="1"/>
</dbReference>
<dbReference type="InterPro" id="IPR046922">
    <property type="entry name" value="CATRA-N"/>
</dbReference>
<dbReference type="NCBIfam" id="NF038357">
    <property type="entry name" value="BN6_48550_fam"/>
    <property type="match status" value="1"/>
</dbReference>
<organism evidence="4 5">
    <name type="scientific">Amycolatopsis balhimycina DSM 5908</name>
    <dbReference type="NCBI Taxonomy" id="1081091"/>
    <lineage>
        <taxon>Bacteria</taxon>
        <taxon>Bacillati</taxon>
        <taxon>Actinomycetota</taxon>
        <taxon>Actinomycetes</taxon>
        <taxon>Pseudonocardiales</taxon>
        <taxon>Pseudonocardiaceae</taxon>
        <taxon>Amycolatopsis</taxon>
    </lineage>
</organism>
<feature type="domain" description="CASPASE and TPR Repeat-Associated N-terminal" evidence="2">
    <location>
        <begin position="12"/>
        <end position="204"/>
    </location>
</feature>
<protein>
    <recommendedName>
        <fullName evidence="6">Guanylate cyclase domain-containing protein</fullName>
    </recommendedName>
</protein>
<evidence type="ECO:0000313" key="5">
    <source>
        <dbReference type="Proteomes" id="UP000286716"/>
    </source>
</evidence>
<dbReference type="InterPro" id="IPR046923">
    <property type="entry name" value="CATRA-C"/>
</dbReference>
<gene>
    <name evidence="4" type="ORF">DMA12_21065</name>
</gene>
<accession>A0A428WI50</accession>
<evidence type="ECO:0000313" key="4">
    <source>
        <dbReference type="EMBL" id="RSM42712.1"/>
    </source>
</evidence>
<comment type="caution">
    <text evidence="4">The sequence shown here is derived from an EMBL/GenBank/DDBJ whole genome shotgun (WGS) entry which is preliminary data.</text>
</comment>
<feature type="region of interest" description="Disordered" evidence="1">
    <location>
        <begin position="48"/>
        <end position="80"/>
    </location>
</feature>
<dbReference type="AlphaFoldDB" id="A0A428WI50"/>
<keyword evidence="5" id="KW-1185">Reference proteome</keyword>
<evidence type="ECO:0000256" key="1">
    <source>
        <dbReference type="SAM" id="MobiDB-lite"/>
    </source>
</evidence>
<dbReference type="EMBL" id="QHHU01000028">
    <property type="protein sequence ID" value="RSM42712.1"/>
    <property type="molecule type" value="Genomic_DNA"/>
</dbReference>
<dbReference type="Proteomes" id="UP000286716">
    <property type="component" value="Unassembled WGS sequence"/>
</dbReference>